<sequence length="427" mass="46717">MTSKTLQSYSLIVLLVLSYFSIQAQVTNVFDFNTTNQLQTDFTQGGNSKLITQGQKDGIGGSGTVNVLGETDEVFTSKQGYSISGKGAHYEFKTYFKSEYNSGYGGFGFTSNPKATHHFYAAPNAGLGISVHGGGFIFNSGLTAESGKWTNPDVLNSTSPDKWYLAVLSIDLLGNSYFDMTVNIYPSNEDGTLINPNDPIETKTWKVQNKAMANSKIIYAYFAFGGHRITKFDNYIISLKGGSTSIEAGAPVVIGSSVLNNYTKQIDISGDVTDDRGDDVTEKGIVYSTSESLPTISDNKITLGSGIGSFSYELESLLANSIYYIRTYAKNSKGVSYGSLSSIDTNDLQDIEIDFKAKIKTYPNPSTNYISLSGLAESENYTIYNMQGKQVKRGTVTNDDKIEVKSLTKGMYLLKLENFEIIKFIKE</sequence>
<feature type="domain" description="Secretion system C-terminal sorting" evidence="3">
    <location>
        <begin position="362"/>
        <end position="418"/>
    </location>
</feature>
<gene>
    <name evidence="4" type="ORF">V8G56_11545</name>
</gene>
<evidence type="ECO:0000313" key="5">
    <source>
        <dbReference type="Proteomes" id="UP001610104"/>
    </source>
</evidence>
<keyword evidence="1 2" id="KW-0732">Signal</keyword>
<dbReference type="Pfam" id="PF18962">
    <property type="entry name" value="Por_Secre_tail"/>
    <property type="match status" value="1"/>
</dbReference>
<keyword evidence="5" id="KW-1185">Reference proteome</keyword>
<protein>
    <submittedName>
        <fullName evidence="4">T9SS type A sorting domain-containing protein</fullName>
    </submittedName>
</protein>
<accession>A0ABW7MRG3</accession>
<evidence type="ECO:0000259" key="3">
    <source>
        <dbReference type="Pfam" id="PF18962"/>
    </source>
</evidence>
<proteinExistence type="predicted"/>
<dbReference type="NCBIfam" id="TIGR04183">
    <property type="entry name" value="Por_Secre_tail"/>
    <property type="match status" value="1"/>
</dbReference>
<comment type="caution">
    <text evidence="4">The sequence shown here is derived from an EMBL/GenBank/DDBJ whole genome shotgun (WGS) entry which is preliminary data.</text>
</comment>
<feature type="signal peptide" evidence="2">
    <location>
        <begin position="1"/>
        <end position="24"/>
    </location>
</feature>
<reference evidence="4 5" key="1">
    <citation type="submission" date="2024-02" db="EMBL/GenBank/DDBJ databases">
        <title>A Gaetbulibacter species isolated from tidal flats and genomic insights of their niches.</title>
        <authorList>
            <person name="Ye Y."/>
        </authorList>
    </citation>
    <scope>NUCLEOTIDE SEQUENCE [LARGE SCALE GENOMIC DNA]</scope>
    <source>
        <strain evidence="4 5">KEM-8</strain>
    </source>
</reference>
<dbReference type="InterPro" id="IPR026444">
    <property type="entry name" value="Secre_tail"/>
</dbReference>
<feature type="chain" id="PRO_5045459545" evidence="2">
    <location>
        <begin position="25"/>
        <end position="427"/>
    </location>
</feature>
<name>A0ABW7MRG3_9FLAO</name>
<evidence type="ECO:0000256" key="1">
    <source>
        <dbReference type="ARBA" id="ARBA00022729"/>
    </source>
</evidence>
<dbReference type="Proteomes" id="UP001610104">
    <property type="component" value="Unassembled WGS sequence"/>
</dbReference>
<dbReference type="EMBL" id="JBAWKC010000003">
    <property type="protein sequence ID" value="MFH6769375.1"/>
    <property type="molecule type" value="Genomic_DNA"/>
</dbReference>
<dbReference type="RefSeq" id="WP_395438609.1">
    <property type="nucleotide sequence ID" value="NZ_JBAWKC010000003.1"/>
</dbReference>
<evidence type="ECO:0000256" key="2">
    <source>
        <dbReference type="SAM" id="SignalP"/>
    </source>
</evidence>
<organism evidence="4 5">
    <name type="scientific">Gaetbulibacter aquiaggeris</name>
    <dbReference type="NCBI Taxonomy" id="1735373"/>
    <lineage>
        <taxon>Bacteria</taxon>
        <taxon>Pseudomonadati</taxon>
        <taxon>Bacteroidota</taxon>
        <taxon>Flavobacteriia</taxon>
        <taxon>Flavobacteriales</taxon>
        <taxon>Flavobacteriaceae</taxon>
        <taxon>Gaetbulibacter</taxon>
    </lineage>
</organism>
<evidence type="ECO:0000313" key="4">
    <source>
        <dbReference type="EMBL" id="MFH6769375.1"/>
    </source>
</evidence>